<dbReference type="PANTHER" id="PTHR30037">
    <property type="entry name" value="DNA-3-METHYLADENINE GLYCOSYLASE 1"/>
    <property type="match status" value="1"/>
</dbReference>
<evidence type="ECO:0000256" key="1">
    <source>
        <dbReference type="PIRSR" id="PIRSR605019-1"/>
    </source>
</evidence>
<keyword evidence="3" id="KW-1185">Reference proteome</keyword>
<keyword evidence="1" id="KW-0862">Zinc</keyword>
<keyword evidence="2" id="KW-0378">Hydrolase</keyword>
<dbReference type="AlphaFoldDB" id="A0A4V1AQD0"/>
<feature type="binding site" evidence="1">
    <location>
        <position position="17"/>
    </location>
    <ligand>
        <name>Zn(2+)</name>
        <dbReference type="ChEBI" id="CHEBI:29105"/>
    </ligand>
</feature>
<dbReference type="RefSeq" id="WP_134298050.1">
    <property type="nucleotide sequence ID" value="NZ_CP038013.1"/>
</dbReference>
<dbReference type="KEGG" id="sgq:SGLAD_v1c08700"/>
<dbReference type="Proteomes" id="UP000294309">
    <property type="component" value="Chromosome"/>
</dbReference>
<dbReference type="OrthoDB" id="9807664at2"/>
<dbReference type="InterPro" id="IPR052891">
    <property type="entry name" value="DNA-3mA_glycosylase"/>
</dbReference>
<dbReference type="GO" id="GO:0008725">
    <property type="term" value="F:DNA-3-methyladenine glycosylase activity"/>
    <property type="evidence" value="ECO:0007669"/>
    <property type="project" value="InterPro"/>
</dbReference>
<reference evidence="2 3" key="1">
    <citation type="submission" date="2019-03" db="EMBL/GenBank/DDBJ databases">
        <title>Complete genome sequence of Spiroplasma gladiatoris TG-1 (DSM 22552).</title>
        <authorList>
            <person name="Lin Y.-C."/>
            <person name="Chou L."/>
            <person name="Kuo C.-H."/>
        </authorList>
    </citation>
    <scope>NUCLEOTIDE SEQUENCE [LARGE SCALE GENOMIC DNA]</scope>
    <source>
        <strain evidence="2 3">TG-1</strain>
    </source>
</reference>
<feature type="binding site" evidence="1">
    <location>
        <position position="176"/>
    </location>
    <ligand>
        <name>Zn(2+)</name>
        <dbReference type="ChEBI" id="CHEBI:29105"/>
    </ligand>
</feature>
<organism evidence="2 3">
    <name type="scientific">Spiroplasma gladiatoris</name>
    <dbReference type="NCBI Taxonomy" id="2143"/>
    <lineage>
        <taxon>Bacteria</taxon>
        <taxon>Bacillati</taxon>
        <taxon>Mycoplasmatota</taxon>
        <taxon>Mollicutes</taxon>
        <taxon>Entomoplasmatales</taxon>
        <taxon>Spiroplasmataceae</taxon>
        <taxon>Spiroplasma</taxon>
    </lineage>
</organism>
<dbReference type="InterPro" id="IPR011257">
    <property type="entry name" value="DNA_glycosylase"/>
</dbReference>
<accession>A0A4V1AQD0</accession>
<dbReference type="SUPFAM" id="SSF48150">
    <property type="entry name" value="DNA-glycosylase"/>
    <property type="match status" value="1"/>
</dbReference>
<dbReference type="Pfam" id="PF03352">
    <property type="entry name" value="Adenine_glyco"/>
    <property type="match status" value="1"/>
</dbReference>
<keyword evidence="1" id="KW-0479">Metal-binding</keyword>
<proteinExistence type="predicted"/>
<dbReference type="InterPro" id="IPR005019">
    <property type="entry name" value="Adenine_glyco"/>
</dbReference>
<feature type="binding site" evidence="1">
    <location>
        <position position="4"/>
    </location>
    <ligand>
        <name>Zn(2+)</name>
        <dbReference type="ChEBI" id="CHEBI:29105"/>
    </ligand>
</feature>
<dbReference type="GO" id="GO:0006284">
    <property type="term" value="P:base-excision repair"/>
    <property type="evidence" value="ECO:0007669"/>
    <property type="project" value="InterPro"/>
</dbReference>
<protein>
    <submittedName>
        <fullName evidence="2">DNA-3-methyladenine glycosidase I</fullName>
    </submittedName>
</protein>
<evidence type="ECO:0000313" key="3">
    <source>
        <dbReference type="Proteomes" id="UP000294309"/>
    </source>
</evidence>
<feature type="binding site" evidence="1">
    <location>
        <position position="180"/>
    </location>
    <ligand>
        <name>Zn(2+)</name>
        <dbReference type="ChEBI" id="CHEBI:29105"/>
    </ligand>
</feature>
<keyword evidence="2" id="KW-0326">Glycosidase</keyword>
<dbReference type="EMBL" id="CP038013">
    <property type="protein sequence ID" value="QBQ08069.1"/>
    <property type="molecule type" value="Genomic_DNA"/>
</dbReference>
<gene>
    <name evidence="2" type="primary">tag</name>
    <name evidence="2" type="ORF">SGLAD_v1c08700</name>
</gene>
<dbReference type="PANTHER" id="PTHR30037:SF4">
    <property type="entry name" value="DNA-3-METHYLADENINE GLYCOSYLASE I"/>
    <property type="match status" value="1"/>
</dbReference>
<evidence type="ECO:0000313" key="2">
    <source>
        <dbReference type="EMBL" id="QBQ08069.1"/>
    </source>
</evidence>
<dbReference type="Gene3D" id="1.10.340.30">
    <property type="entry name" value="Hypothetical protein, domain 2"/>
    <property type="match status" value="1"/>
</dbReference>
<dbReference type="GO" id="GO:0046872">
    <property type="term" value="F:metal ion binding"/>
    <property type="evidence" value="ECO:0007669"/>
    <property type="project" value="UniProtKB-KW"/>
</dbReference>
<name>A0A4V1AQD0_9MOLU</name>
<sequence length="186" mass="22147">MKRCDWANLNKTLQNYHDNEWSICEFSDYKLFEVLCLEIMQAGLSWDIILKKRKFLKQAFNNFDFSLVKNYDSNKIDNLLINEKIIRNKSKILSIINNAKILYNWKSIYNYSFSEYIWSFTNNKPIINFPKTHKDVQSLNFLSIQISKELKTKGFKFIGPTIIYSFLQAIGVIDDHLIDCYKKNKQ</sequence>